<evidence type="ECO:0000256" key="3">
    <source>
        <dbReference type="ARBA" id="ARBA00022898"/>
    </source>
</evidence>
<keyword evidence="3" id="KW-0663">Pyridoxal phosphate</keyword>
<dbReference type="InterPro" id="IPR050571">
    <property type="entry name" value="Class-IV_PLP-Dep_Aminotrnsfr"/>
</dbReference>
<reference evidence="4 5" key="1">
    <citation type="submission" date="2019-04" db="EMBL/GenBank/DDBJ databases">
        <title>Microbes associate with the intestines of laboratory mice.</title>
        <authorList>
            <person name="Navarre W."/>
            <person name="Wong E."/>
            <person name="Huang K."/>
            <person name="Tropini C."/>
            <person name="Ng K."/>
            <person name="Yu B."/>
        </authorList>
    </citation>
    <scope>NUCLEOTIDE SEQUENCE [LARGE SCALE GENOMIC DNA]</scope>
    <source>
        <strain evidence="4 5">NM50_B9-20</strain>
    </source>
</reference>
<dbReference type="RefSeq" id="WP_136004034.1">
    <property type="nucleotide sequence ID" value="NZ_SRYR01000001.1"/>
</dbReference>
<gene>
    <name evidence="4" type="ORF">E5347_01890</name>
</gene>
<dbReference type="AlphaFoldDB" id="A0A4S2DMM9"/>
<accession>A0A4S2DMM9</accession>
<dbReference type="FunFam" id="3.20.10.10:FF:000002">
    <property type="entry name" value="D-alanine aminotransferase"/>
    <property type="match status" value="1"/>
</dbReference>
<keyword evidence="5" id="KW-1185">Reference proteome</keyword>
<dbReference type="GO" id="GO:0016829">
    <property type="term" value="F:lyase activity"/>
    <property type="evidence" value="ECO:0007669"/>
    <property type="project" value="UniProtKB-KW"/>
</dbReference>
<dbReference type="InterPro" id="IPR043132">
    <property type="entry name" value="BCAT-like_C"/>
</dbReference>
<comment type="similarity">
    <text evidence="2">Belongs to the class-IV pyridoxal-phosphate-dependent aminotransferase family.</text>
</comment>
<evidence type="ECO:0000313" key="5">
    <source>
        <dbReference type="Proteomes" id="UP000306888"/>
    </source>
</evidence>
<dbReference type="InterPro" id="IPR001544">
    <property type="entry name" value="Aminotrans_IV"/>
</dbReference>
<dbReference type="InterPro" id="IPR043131">
    <property type="entry name" value="BCAT-like_N"/>
</dbReference>
<dbReference type="CDD" id="cd00449">
    <property type="entry name" value="PLPDE_IV"/>
    <property type="match status" value="1"/>
</dbReference>
<dbReference type="GO" id="GO:0005829">
    <property type="term" value="C:cytosol"/>
    <property type="evidence" value="ECO:0007669"/>
    <property type="project" value="TreeGrafter"/>
</dbReference>
<name>A0A4S2DMM9_9CLOT</name>
<evidence type="ECO:0000256" key="2">
    <source>
        <dbReference type="ARBA" id="ARBA00009320"/>
    </source>
</evidence>
<evidence type="ECO:0000256" key="1">
    <source>
        <dbReference type="ARBA" id="ARBA00001933"/>
    </source>
</evidence>
<dbReference type="GO" id="GO:0008652">
    <property type="term" value="P:amino acid biosynthetic process"/>
    <property type="evidence" value="ECO:0007669"/>
    <property type="project" value="UniProtKB-ARBA"/>
</dbReference>
<protein>
    <submittedName>
        <fullName evidence="4">4-amino-4-deoxychorismate lyase</fullName>
    </submittedName>
</protein>
<comment type="cofactor">
    <cofactor evidence="1">
        <name>pyridoxal 5'-phosphate</name>
        <dbReference type="ChEBI" id="CHEBI:597326"/>
    </cofactor>
</comment>
<dbReference type="Gene3D" id="3.20.10.10">
    <property type="entry name" value="D-amino Acid Aminotransferase, subunit A, domain 2"/>
    <property type="match status" value="1"/>
</dbReference>
<keyword evidence="4" id="KW-0456">Lyase</keyword>
<dbReference type="OrthoDB" id="9805628at2"/>
<sequence>MRNLIINNEKIQLDNGYFFGRGAFETILIKSHPIFLKEHIDRLNKAIEFLNIGDTVDIRYIENILDRLNLKNCGLKIVVTEKNIVFQSRPLTYTSGDYLRGFSLKISEVIRNSTSKINNIKSTNYLENILEREEAIKKNYDEVIFFNEKGYLAEGSISNIFIVSSGEIFTPEVEEGILQGTVREYLLGKYHITQRKITREDLINADEVFITNSLLGIMGVSKIEDKIFSNNKVTNKIREEYEAEIDV</sequence>
<dbReference type="PANTHER" id="PTHR42743">
    <property type="entry name" value="AMINO-ACID AMINOTRANSFERASE"/>
    <property type="match status" value="1"/>
</dbReference>
<dbReference type="SUPFAM" id="SSF56752">
    <property type="entry name" value="D-aminoacid aminotransferase-like PLP-dependent enzymes"/>
    <property type="match status" value="1"/>
</dbReference>
<organism evidence="4 5">
    <name type="scientific">Clostridium sartagoforme</name>
    <dbReference type="NCBI Taxonomy" id="84031"/>
    <lineage>
        <taxon>Bacteria</taxon>
        <taxon>Bacillati</taxon>
        <taxon>Bacillota</taxon>
        <taxon>Clostridia</taxon>
        <taxon>Eubacteriales</taxon>
        <taxon>Clostridiaceae</taxon>
        <taxon>Clostridium</taxon>
    </lineage>
</organism>
<dbReference type="GO" id="GO:0046394">
    <property type="term" value="P:carboxylic acid biosynthetic process"/>
    <property type="evidence" value="ECO:0007669"/>
    <property type="project" value="UniProtKB-ARBA"/>
</dbReference>
<proteinExistence type="inferred from homology"/>
<dbReference type="PANTHER" id="PTHR42743:SF11">
    <property type="entry name" value="AMINODEOXYCHORISMATE LYASE"/>
    <property type="match status" value="1"/>
</dbReference>
<comment type="caution">
    <text evidence="4">The sequence shown here is derived from an EMBL/GenBank/DDBJ whole genome shotgun (WGS) entry which is preliminary data.</text>
</comment>
<dbReference type="InterPro" id="IPR036038">
    <property type="entry name" value="Aminotransferase-like"/>
</dbReference>
<dbReference type="Proteomes" id="UP000306888">
    <property type="component" value="Unassembled WGS sequence"/>
</dbReference>
<dbReference type="EMBL" id="SRYR01000001">
    <property type="protein sequence ID" value="TGY43588.1"/>
    <property type="molecule type" value="Genomic_DNA"/>
</dbReference>
<dbReference type="Pfam" id="PF01063">
    <property type="entry name" value="Aminotran_4"/>
    <property type="match status" value="1"/>
</dbReference>
<evidence type="ECO:0000313" key="4">
    <source>
        <dbReference type="EMBL" id="TGY43588.1"/>
    </source>
</evidence>
<dbReference type="Gene3D" id="3.30.470.10">
    <property type="match status" value="1"/>
</dbReference>